<accession>A0A2Z3L9V7</accession>
<name>A0A2Z3L9V7_9BACT</name>
<dbReference type="InterPro" id="IPR025632">
    <property type="entry name" value="DUF4290"/>
</dbReference>
<dbReference type="RefSeq" id="WP_109997664.1">
    <property type="nucleotide sequence ID" value="NZ_CP029619.1"/>
</dbReference>
<gene>
    <name evidence="1" type="ORF">DK880_00996</name>
</gene>
<dbReference type="OrthoDB" id="1466969at2"/>
<reference evidence="1 2" key="1">
    <citation type="submission" date="2018-05" db="EMBL/GenBank/DDBJ databases">
        <title>Candidatus Cardinium hertigii Genome Assembly.</title>
        <authorList>
            <person name="Showmaker K.C."/>
            <person name="Walden K.O."/>
            <person name="Fields C.J."/>
            <person name="Lambert K.N."/>
            <person name="Hudson M.E."/>
        </authorList>
    </citation>
    <scope>NUCLEOTIDE SEQUENCE [LARGE SCALE GENOMIC DNA]</scope>
    <source>
        <strain evidence="2">cHgTN10</strain>
    </source>
</reference>
<proteinExistence type="predicted"/>
<evidence type="ECO:0000313" key="1">
    <source>
        <dbReference type="EMBL" id="AWN82293.1"/>
    </source>
</evidence>
<protein>
    <recommendedName>
        <fullName evidence="3">DUF4290 domain-containing protein</fullName>
    </recommendedName>
</protein>
<keyword evidence="2" id="KW-1185">Reference proteome</keyword>
<dbReference type="EMBL" id="CP029619">
    <property type="protein sequence ID" value="AWN82293.1"/>
    <property type="molecule type" value="Genomic_DNA"/>
</dbReference>
<dbReference type="KEGG" id="cher:DK880_00996"/>
<evidence type="ECO:0008006" key="3">
    <source>
        <dbReference type="Google" id="ProtNLM"/>
    </source>
</evidence>
<dbReference type="Pfam" id="PF14123">
    <property type="entry name" value="DUF4290"/>
    <property type="match status" value="1"/>
</dbReference>
<dbReference type="AlphaFoldDB" id="A0A2Z3L9V7"/>
<dbReference type="Proteomes" id="UP000245872">
    <property type="component" value="Chromosome"/>
</dbReference>
<sequence length="204" mass="23809">MYNYNTTRPPLLLQEYGRHIQQLIDDIKKIDNKNLRTQKVNILIKLMGNINPNNGSTQKYWDDIFKLSDYQLDIDGFSPKLIQPIKRSVMAVYAATEPIKYKHYGRYLTMLLKKIVTLPSPKAQVEMLLIIGKLMRRFSSIWNNEFISNETIIEDMQRMLSMHTAHELDLAVIRTLPDDGINSKKYKANYPTKTIAHTNKHKAK</sequence>
<evidence type="ECO:0000313" key="2">
    <source>
        <dbReference type="Proteomes" id="UP000245872"/>
    </source>
</evidence>
<organism evidence="1 2">
    <name type="scientific">Candidatus Cardinium hertigii</name>
    <dbReference type="NCBI Taxonomy" id="247481"/>
    <lineage>
        <taxon>Bacteria</taxon>
        <taxon>Pseudomonadati</taxon>
        <taxon>Bacteroidota</taxon>
        <taxon>Cytophagia</taxon>
        <taxon>Cytophagales</taxon>
        <taxon>Amoebophilaceae</taxon>
        <taxon>Candidatus Cardinium</taxon>
    </lineage>
</organism>